<name>A0A917LMT0_9FLAO</name>
<dbReference type="InterPro" id="IPR025633">
    <property type="entry name" value="DUF4291"/>
</dbReference>
<keyword evidence="2" id="KW-1185">Reference proteome</keyword>
<evidence type="ECO:0008006" key="3">
    <source>
        <dbReference type="Google" id="ProtNLM"/>
    </source>
</evidence>
<gene>
    <name evidence="1" type="ORF">GCM10010976_15680</name>
</gene>
<reference evidence="1" key="1">
    <citation type="journal article" date="2014" name="Int. J. Syst. Evol. Microbiol.">
        <title>Complete genome sequence of Corynebacterium casei LMG S-19264T (=DSM 44701T), isolated from a smear-ripened cheese.</title>
        <authorList>
            <consortium name="US DOE Joint Genome Institute (JGI-PGF)"/>
            <person name="Walter F."/>
            <person name="Albersmeier A."/>
            <person name="Kalinowski J."/>
            <person name="Ruckert C."/>
        </authorList>
    </citation>
    <scope>NUCLEOTIDE SEQUENCE</scope>
    <source>
        <strain evidence="1">CGMCC 1.12751</strain>
    </source>
</reference>
<organism evidence="1 2">
    <name type="scientific">Bizionia arctica</name>
    <dbReference type="NCBI Taxonomy" id="1495645"/>
    <lineage>
        <taxon>Bacteria</taxon>
        <taxon>Pseudomonadati</taxon>
        <taxon>Bacteroidota</taxon>
        <taxon>Flavobacteriia</taxon>
        <taxon>Flavobacteriales</taxon>
        <taxon>Flavobacteriaceae</taxon>
        <taxon>Bizionia</taxon>
    </lineage>
</organism>
<dbReference type="EMBL" id="BMFQ01000002">
    <property type="protein sequence ID" value="GGG44948.1"/>
    <property type="molecule type" value="Genomic_DNA"/>
</dbReference>
<dbReference type="Pfam" id="PF14124">
    <property type="entry name" value="DUF4291"/>
    <property type="match status" value="1"/>
</dbReference>
<sequence>MMLKTIRYAQYEQGLPLAGKHLIGQTRNENIIVYQAFNPNISKWAVENQKFGGSHYKFTRMSWIKPNFLWMMYRAGWAMKEHKQHILAIEISQNNFETLLLEGVHSSYIEKIYKTRDNWNAKMKNSQVRLQWDPDHHPNGEKLERRAIQIGIRDELLEKFATEWIISIEDITGFVHEQKRKLDAGALDQLEVIQEQKIILNNPKIVLQLNCDN</sequence>
<proteinExistence type="predicted"/>
<protein>
    <recommendedName>
        <fullName evidence="3">DUF4291 domain-containing protein</fullName>
    </recommendedName>
</protein>
<dbReference type="RefSeq" id="WP_188463575.1">
    <property type="nucleotide sequence ID" value="NZ_BMFQ01000002.1"/>
</dbReference>
<evidence type="ECO:0000313" key="2">
    <source>
        <dbReference type="Proteomes" id="UP000625976"/>
    </source>
</evidence>
<dbReference type="PANTHER" id="PTHR38567">
    <property type="entry name" value="DUF4291 DOMAIN-CONTAINING PROTEIN"/>
    <property type="match status" value="1"/>
</dbReference>
<dbReference type="PANTHER" id="PTHR38567:SF1">
    <property type="entry name" value="DUF4291 DOMAIN-CONTAINING PROTEIN"/>
    <property type="match status" value="1"/>
</dbReference>
<reference evidence="1" key="2">
    <citation type="submission" date="2020-09" db="EMBL/GenBank/DDBJ databases">
        <authorList>
            <person name="Sun Q."/>
            <person name="Zhou Y."/>
        </authorList>
    </citation>
    <scope>NUCLEOTIDE SEQUENCE</scope>
    <source>
        <strain evidence="1">CGMCC 1.12751</strain>
    </source>
</reference>
<evidence type="ECO:0000313" key="1">
    <source>
        <dbReference type="EMBL" id="GGG44948.1"/>
    </source>
</evidence>
<comment type="caution">
    <text evidence="1">The sequence shown here is derived from an EMBL/GenBank/DDBJ whole genome shotgun (WGS) entry which is preliminary data.</text>
</comment>
<accession>A0A917LMT0</accession>
<dbReference type="Proteomes" id="UP000625976">
    <property type="component" value="Unassembled WGS sequence"/>
</dbReference>
<dbReference type="AlphaFoldDB" id="A0A917LMT0"/>